<name>A0ABP8X3Q4_9ACTN</name>
<gene>
    <name evidence="4" type="ORF">GCM10023349_16190</name>
</gene>
<evidence type="ECO:0000256" key="2">
    <source>
        <dbReference type="SAM" id="Phobius"/>
    </source>
</evidence>
<keyword evidence="2" id="KW-1133">Transmembrane helix</keyword>
<comment type="caution">
    <text evidence="4">The sequence shown here is derived from an EMBL/GenBank/DDBJ whole genome shotgun (WGS) entry which is preliminary data.</text>
</comment>
<feature type="chain" id="PRO_5045160010" description="WD40 repeat domain-containing protein" evidence="3">
    <location>
        <begin position="21"/>
        <end position="324"/>
    </location>
</feature>
<dbReference type="EMBL" id="BAABKM010000002">
    <property type="protein sequence ID" value="GAA4700285.1"/>
    <property type="molecule type" value="Genomic_DNA"/>
</dbReference>
<keyword evidence="3" id="KW-0732">Signal</keyword>
<keyword evidence="2" id="KW-0812">Transmembrane</keyword>
<accession>A0ABP8X3Q4</accession>
<organism evidence="4 5">
    <name type="scientific">Nocardioides conyzicola</name>
    <dbReference type="NCBI Taxonomy" id="1651781"/>
    <lineage>
        <taxon>Bacteria</taxon>
        <taxon>Bacillati</taxon>
        <taxon>Actinomycetota</taxon>
        <taxon>Actinomycetes</taxon>
        <taxon>Propionibacteriales</taxon>
        <taxon>Nocardioidaceae</taxon>
        <taxon>Nocardioides</taxon>
    </lineage>
</organism>
<dbReference type="RefSeq" id="WP_345520733.1">
    <property type="nucleotide sequence ID" value="NZ_BAABKM010000002.1"/>
</dbReference>
<dbReference type="SUPFAM" id="SSF101898">
    <property type="entry name" value="NHL repeat"/>
    <property type="match status" value="1"/>
</dbReference>
<protein>
    <recommendedName>
        <fullName evidence="6">WD40 repeat domain-containing protein</fullName>
    </recommendedName>
</protein>
<reference evidence="5" key="1">
    <citation type="journal article" date="2019" name="Int. J. Syst. Evol. Microbiol.">
        <title>The Global Catalogue of Microorganisms (GCM) 10K type strain sequencing project: providing services to taxonomists for standard genome sequencing and annotation.</title>
        <authorList>
            <consortium name="The Broad Institute Genomics Platform"/>
            <consortium name="The Broad Institute Genome Sequencing Center for Infectious Disease"/>
            <person name="Wu L."/>
            <person name="Ma J."/>
        </authorList>
    </citation>
    <scope>NUCLEOTIDE SEQUENCE [LARGE SCALE GENOMIC DNA]</scope>
    <source>
        <strain evidence="5">JCM 18531</strain>
    </source>
</reference>
<feature type="region of interest" description="Disordered" evidence="1">
    <location>
        <begin position="263"/>
        <end position="297"/>
    </location>
</feature>
<evidence type="ECO:0008006" key="6">
    <source>
        <dbReference type="Google" id="ProtNLM"/>
    </source>
</evidence>
<keyword evidence="5" id="KW-1185">Reference proteome</keyword>
<feature type="signal peptide" evidence="3">
    <location>
        <begin position="1"/>
        <end position="20"/>
    </location>
</feature>
<evidence type="ECO:0000256" key="3">
    <source>
        <dbReference type="SAM" id="SignalP"/>
    </source>
</evidence>
<evidence type="ECO:0000313" key="4">
    <source>
        <dbReference type="EMBL" id="GAA4700285.1"/>
    </source>
</evidence>
<sequence length="324" mass="33885">MLDRVLGVAAALSMVVGATAAPAAPRAAVVFSFQDPAIVESSGLVVAGDLFLTVNDSGDSGRVFVVDRSGRTVGVTSWAGDPTDVESLAPAGPGEVWVGDTGDNRRSRDSITVLRVPYGERDQQVTPASYELVYPDGAHDAETLMADPRTGQLFVVSKDVFGGTTYAAPRRLSADHPNKLRAVAEGFAFATDGSFFPDGKHYVVRGYSSAAVYSFPGHERLASFPLPSQDQGEGIAVGADDRLYLSSEGQSSEVLQMRLPTAAAAAMQPPAPTPTPTPTPTVEPQAAPSGDDAEDEPLWPWLLGGGLAFAVGAGWLLRRRGQAS</sequence>
<feature type="compositionally biased region" description="Pro residues" evidence="1">
    <location>
        <begin position="269"/>
        <end position="281"/>
    </location>
</feature>
<feature type="transmembrane region" description="Helical" evidence="2">
    <location>
        <begin position="298"/>
        <end position="317"/>
    </location>
</feature>
<evidence type="ECO:0000256" key="1">
    <source>
        <dbReference type="SAM" id="MobiDB-lite"/>
    </source>
</evidence>
<evidence type="ECO:0000313" key="5">
    <source>
        <dbReference type="Proteomes" id="UP001499974"/>
    </source>
</evidence>
<dbReference type="Proteomes" id="UP001499974">
    <property type="component" value="Unassembled WGS sequence"/>
</dbReference>
<keyword evidence="2" id="KW-0472">Membrane</keyword>
<proteinExistence type="predicted"/>